<organism evidence="2 3">
    <name type="scientific">Aquarana catesbeiana</name>
    <name type="common">American bullfrog</name>
    <name type="synonym">Rana catesbeiana</name>
    <dbReference type="NCBI Taxonomy" id="8400"/>
    <lineage>
        <taxon>Eukaryota</taxon>
        <taxon>Metazoa</taxon>
        <taxon>Chordata</taxon>
        <taxon>Craniata</taxon>
        <taxon>Vertebrata</taxon>
        <taxon>Euteleostomi</taxon>
        <taxon>Amphibia</taxon>
        <taxon>Batrachia</taxon>
        <taxon>Anura</taxon>
        <taxon>Neobatrachia</taxon>
        <taxon>Ranoidea</taxon>
        <taxon>Ranidae</taxon>
        <taxon>Aquarana</taxon>
    </lineage>
</organism>
<evidence type="ECO:0000313" key="3">
    <source>
        <dbReference type="Proteomes" id="UP000228934"/>
    </source>
</evidence>
<evidence type="ECO:0000313" key="2">
    <source>
        <dbReference type="EMBL" id="PIO26897.1"/>
    </source>
</evidence>
<dbReference type="AlphaFoldDB" id="A0A2G9RG86"/>
<sequence>MSATIENQTPYYISYCFSYQVALNDVREFGFIGPWSSKCISQLALPSHIYVKYGHQSQNDTRHHPDLHRSYNGIYHHIFYIREYGADRSRLQLTSNQGGDAPTCLNYGKQEEDRKMMERRRLQEEENRRRQQQIERERRIQEEIEKESKALEEKQAQFNKKLEMRRNRNIQRQKQTHILRHMVEDDALPIQITEVTNIYIQ</sequence>
<name>A0A2G9RG86_AQUCT</name>
<dbReference type="EMBL" id="KV942012">
    <property type="protein sequence ID" value="PIO26897.1"/>
    <property type="molecule type" value="Genomic_DNA"/>
</dbReference>
<keyword evidence="3" id="KW-1185">Reference proteome</keyword>
<feature type="region of interest" description="Disordered" evidence="1">
    <location>
        <begin position="95"/>
        <end position="135"/>
    </location>
</feature>
<reference evidence="3" key="1">
    <citation type="journal article" date="2017" name="Nat. Commun.">
        <title>The North American bullfrog draft genome provides insight into hormonal regulation of long noncoding RNA.</title>
        <authorList>
            <person name="Hammond S.A."/>
            <person name="Warren R.L."/>
            <person name="Vandervalk B.P."/>
            <person name="Kucuk E."/>
            <person name="Khan H."/>
            <person name="Gibb E.A."/>
            <person name="Pandoh P."/>
            <person name="Kirk H."/>
            <person name="Zhao Y."/>
            <person name="Jones M."/>
            <person name="Mungall A.J."/>
            <person name="Coope R."/>
            <person name="Pleasance S."/>
            <person name="Moore R.A."/>
            <person name="Holt R.A."/>
            <person name="Round J.M."/>
            <person name="Ohora S."/>
            <person name="Walle B.V."/>
            <person name="Veldhoen N."/>
            <person name="Helbing C.C."/>
            <person name="Birol I."/>
        </authorList>
    </citation>
    <scope>NUCLEOTIDE SEQUENCE [LARGE SCALE GENOMIC DNA]</scope>
</reference>
<feature type="compositionally biased region" description="Basic and acidic residues" evidence="1">
    <location>
        <begin position="109"/>
        <end position="135"/>
    </location>
</feature>
<evidence type="ECO:0000256" key="1">
    <source>
        <dbReference type="SAM" id="MobiDB-lite"/>
    </source>
</evidence>
<proteinExistence type="predicted"/>
<dbReference type="Proteomes" id="UP000228934">
    <property type="component" value="Unassembled WGS sequence"/>
</dbReference>
<protein>
    <submittedName>
        <fullName evidence="2">Uncharacterized protein</fullName>
    </submittedName>
</protein>
<gene>
    <name evidence="2" type="ORF">AB205_0039350</name>
</gene>
<dbReference type="OrthoDB" id="27934at2759"/>
<accession>A0A2G9RG86</accession>
<feature type="non-terminal residue" evidence="2">
    <location>
        <position position="201"/>
    </location>
</feature>